<sequence>MAATQPRVSSPCGEDVSGLHLHELPLTTGNGTILCEVSTTSHCPFVPPSQRRKVFSSIHNPRSRATDKLVSDSFIWPEMHKDLKAWKLGPILRHGFTPPSGLGGGVYCAEVSDCLTFS</sequence>
<dbReference type="Proteomes" id="UP000275846">
    <property type="component" value="Unassembled WGS sequence"/>
</dbReference>
<dbReference type="OrthoDB" id="422540at2759"/>
<dbReference type="EMBL" id="UYSU01034590">
    <property type="protein sequence ID" value="VDL94697.1"/>
    <property type="molecule type" value="Genomic_DNA"/>
</dbReference>
<keyword evidence="2" id="KW-1185">Reference proteome</keyword>
<proteinExistence type="predicted"/>
<evidence type="ECO:0000313" key="3">
    <source>
        <dbReference type="WBParaSite" id="SSLN_0000864201-mRNA-1"/>
    </source>
</evidence>
<dbReference type="WBParaSite" id="SSLN_0000864201-mRNA-1">
    <property type="protein sequence ID" value="SSLN_0000864201-mRNA-1"/>
    <property type="gene ID" value="SSLN_0000864201"/>
</dbReference>
<reference evidence="1 2" key="2">
    <citation type="submission" date="2018-11" db="EMBL/GenBank/DDBJ databases">
        <authorList>
            <consortium name="Pathogen Informatics"/>
        </authorList>
    </citation>
    <scope>NUCLEOTIDE SEQUENCE [LARGE SCALE GENOMIC DNA]</scope>
    <source>
        <strain evidence="1 2">NST_G2</strain>
    </source>
</reference>
<gene>
    <name evidence="1" type="ORF">SSLN_LOCUS8312</name>
</gene>
<evidence type="ECO:0000313" key="1">
    <source>
        <dbReference type="EMBL" id="VDL94697.1"/>
    </source>
</evidence>
<protein>
    <submittedName>
        <fullName evidence="3">Integrase_H2C2 domain-containing protein</fullName>
    </submittedName>
</protein>
<accession>A0A183SVR4</accession>
<evidence type="ECO:0000313" key="2">
    <source>
        <dbReference type="Proteomes" id="UP000275846"/>
    </source>
</evidence>
<dbReference type="AlphaFoldDB" id="A0A183SVR4"/>
<reference evidence="3" key="1">
    <citation type="submission" date="2016-06" db="UniProtKB">
        <authorList>
            <consortium name="WormBaseParasite"/>
        </authorList>
    </citation>
    <scope>IDENTIFICATION</scope>
</reference>
<name>A0A183SVR4_SCHSO</name>
<organism evidence="3">
    <name type="scientific">Schistocephalus solidus</name>
    <name type="common">Tapeworm</name>
    <dbReference type="NCBI Taxonomy" id="70667"/>
    <lineage>
        <taxon>Eukaryota</taxon>
        <taxon>Metazoa</taxon>
        <taxon>Spiralia</taxon>
        <taxon>Lophotrochozoa</taxon>
        <taxon>Platyhelminthes</taxon>
        <taxon>Cestoda</taxon>
        <taxon>Eucestoda</taxon>
        <taxon>Diphyllobothriidea</taxon>
        <taxon>Diphyllobothriidae</taxon>
        <taxon>Schistocephalus</taxon>
    </lineage>
</organism>